<evidence type="ECO:0000259" key="2">
    <source>
        <dbReference type="PROSITE" id="PS50943"/>
    </source>
</evidence>
<dbReference type="InterPro" id="IPR001387">
    <property type="entry name" value="Cro/C1-type_HTH"/>
</dbReference>
<protein>
    <submittedName>
        <fullName evidence="3">Helix-turn-helix protein</fullName>
    </submittedName>
</protein>
<accession>A0A368X7J6</accession>
<dbReference type="SUPFAM" id="SSF48452">
    <property type="entry name" value="TPR-like"/>
    <property type="match status" value="1"/>
</dbReference>
<dbReference type="AlphaFoldDB" id="A0A368X7J6"/>
<dbReference type="Proteomes" id="UP000252585">
    <property type="component" value="Unassembled WGS sequence"/>
</dbReference>
<evidence type="ECO:0000256" key="1">
    <source>
        <dbReference type="PROSITE-ProRule" id="PRU00339"/>
    </source>
</evidence>
<dbReference type="GO" id="GO:0003677">
    <property type="term" value="F:DNA binding"/>
    <property type="evidence" value="ECO:0007669"/>
    <property type="project" value="InterPro"/>
</dbReference>
<dbReference type="Gene3D" id="1.10.260.40">
    <property type="entry name" value="lambda repressor-like DNA-binding domains"/>
    <property type="match status" value="1"/>
</dbReference>
<dbReference type="Pfam" id="PF01381">
    <property type="entry name" value="HTH_3"/>
    <property type="match status" value="1"/>
</dbReference>
<dbReference type="SMART" id="SM00028">
    <property type="entry name" value="TPR"/>
    <property type="match status" value="3"/>
</dbReference>
<evidence type="ECO:0000313" key="4">
    <source>
        <dbReference type="Proteomes" id="UP000252585"/>
    </source>
</evidence>
<dbReference type="CDD" id="cd00093">
    <property type="entry name" value="HTH_XRE"/>
    <property type="match status" value="1"/>
</dbReference>
<proteinExistence type="predicted"/>
<evidence type="ECO:0000313" key="3">
    <source>
        <dbReference type="EMBL" id="RCW63166.1"/>
    </source>
</evidence>
<name>A0A368X7J6_9BACI</name>
<keyword evidence="1" id="KW-0802">TPR repeat</keyword>
<sequence>MHNLGYYIRILRNNLGLTQEELLEDEYSKTYISRVENGNLKPSDHFIEYLSRKLNINLFELHSFPNENKIIDIYKKYYNNNSLSNEDISLIEFNLVFSYNPDTYVMIYTILIGNKSNLQKEKLINRANNFISVLDDKNIKHNYYNELGKYFYKEHLFGKALIYFEKSLDFAPNEIKRAHAFYNISLCRQRVFMDFHCLKYTLKSIQIYKDNSKNKELYDTYITLGVQLYLLGYYEESEYYLIVTKRYMEEQGNGKKLSKVYYNLGNLHQKMGKENSSLKYYKIYESFVKDMAEEKMLLYVYRNLIMLYFKRNDLEKAEKYINKFKNCPYHTRFIYLDIQVDMYIARMYKNKEMYKYYVQTLNKCLDASKNFGFLNIVYECSEELAEYYFDGGKYKKSAELLIYIKRRCNI</sequence>
<dbReference type="SUPFAM" id="SSF47413">
    <property type="entry name" value="lambda repressor-like DNA-binding domains"/>
    <property type="match status" value="1"/>
</dbReference>
<dbReference type="PROSITE" id="PS50943">
    <property type="entry name" value="HTH_CROC1"/>
    <property type="match status" value="1"/>
</dbReference>
<feature type="repeat" description="TPR" evidence="1">
    <location>
        <begin position="141"/>
        <end position="174"/>
    </location>
</feature>
<dbReference type="InterPro" id="IPR011990">
    <property type="entry name" value="TPR-like_helical_dom_sf"/>
</dbReference>
<dbReference type="SMART" id="SM00530">
    <property type="entry name" value="HTH_XRE"/>
    <property type="match status" value="1"/>
</dbReference>
<reference evidence="3 4" key="1">
    <citation type="submission" date="2018-07" db="EMBL/GenBank/DDBJ databases">
        <title>Genomic Encyclopedia of Type Strains, Phase IV (KMG-IV): sequencing the most valuable type-strain genomes for metagenomic binning, comparative biology and taxonomic classification.</title>
        <authorList>
            <person name="Goeker M."/>
        </authorList>
    </citation>
    <scope>NUCLEOTIDE SEQUENCE [LARGE SCALE GENOMIC DNA]</scope>
    <source>
        <strain evidence="3 4">DSM 27696</strain>
    </source>
</reference>
<feature type="domain" description="HTH cro/C1-type" evidence="2">
    <location>
        <begin position="8"/>
        <end position="61"/>
    </location>
</feature>
<gene>
    <name evidence="3" type="ORF">DFR57_11942</name>
</gene>
<keyword evidence="4" id="KW-1185">Reference proteome</keyword>
<dbReference type="RefSeq" id="WP_170133021.1">
    <property type="nucleotide sequence ID" value="NZ_QPJJ01000019.1"/>
</dbReference>
<dbReference type="PROSITE" id="PS50005">
    <property type="entry name" value="TPR"/>
    <property type="match status" value="1"/>
</dbReference>
<dbReference type="InterPro" id="IPR010982">
    <property type="entry name" value="Lambda_DNA-bd_dom_sf"/>
</dbReference>
<dbReference type="InterPro" id="IPR019734">
    <property type="entry name" value="TPR_rpt"/>
</dbReference>
<organism evidence="3 4">
    <name type="scientific">Saliterribacillus persicus</name>
    <dbReference type="NCBI Taxonomy" id="930114"/>
    <lineage>
        <taxon>Bacteria</taxon>
        <taxon>Bacillati</taxon>
        <taxon>Bacillota</taxon>
        <taxon>Bacilli</taxon>
        <taxon>Bacillales</taxon>
        <taxon>Bacillaceae</taxon>
        <taxon>Saliterribacillus</taxon>
    </lineage>
</organism>
<comment type="caution">
    <text evidence="3">The sequence shown here is derived from an EMBL/GenBank/DDBJ whole genome shotgun (WGS) entry which is preliminary data.</text>
</comment>
<dbReference type="EMBL" id="QPJJ01000019">
    <property type="protein sequence ID" value="RCW63166.1"/>
    <property type="molecule type" value="Genomic_DNA"/>
</dbReference>
<dbReference type="Gene3D" id="1.25.40.10">
    <property type="entry name" value="Tetratricopeptide repeat domain"/>
    <property type="match status" value="1"/>
</dbReference>